<evidence type="ECO:0000259" key="3">
    <source>
        <dbReference type="PROSITE" id="PS51186"/>
    </source>
</evidence>
<protein>
    <submittedName>
        <fullName evidence="4">GNAT family N-acetyltransferase</fullName>
    </submittedName>
</protein>
<evidence type="ECO:0000256" key="1">
    <source>
        <dbReference type="ARBA" id="ARBA00022679"/>
    </source>
</evidence>
<feature type="domain" description="N-acetyltransferase" evidence="3">
    <location>
        <begin position="214"/>
        <end position="364"/>
    </location>
</feature>
<dbReference type="InterPro" id="IPR050680">
    <property type="entry name" value="YpeA/RimI_acetyltransf"/>
</dbReference>
<dbReference type="EMBL" id="JACYHB010000001">
    <property type="protein sequence ID" value="MBD8077591.1"/>
    <property type="molecule type" value="Genomic_DNA"/>
</dbReference>
<reference evidence="4" key="2">
    <citation type="submission" date="2020-09" db="EMBL/GenBank/DDBJ databases">
        <authorList>
            <person name="Yu Y."/>
        </authorList>
    </citation>
    <scope>NUCLEOTIDE SEQUENCE</scope>
    <source>
        <strain evidence="4">KCTC 49039</strain>
    </source>
</reference>
<dbReference type="Proteomes" id="UP000610846">
    <property type="component" value="Unassembled WGS sequence"/>
</dbReference>
<accession>A0A927G5V3</accession>
<sequence>MSFLAPIAQRAAAPTDLPPVTAGGLGWRPAARADAAALLTLKNEIAAADDEPYRETIAEVEDLFTGAWRDVERDSLVGVDRAGSLRAWAFVDTAPGDVTTVRAFLNGGVHPTHRGMGVGRELFGWEVARGRQLLAASGKEIPGRIAVYAEDTDPPAKLRLYERYGFTARRFYSDLRRDLAGPVPDVALDGALRVVPWSEELDEATRLAHNDAFRDHWGSEPRDAQSWAHGRSEFAPHWSYLVVDDAPDVEALLADEHTDPHTAAALRAGGPLVVGYEMASRYDEDFGVRGYTFGYTELLGVRRAYRGRKVAVAALAAGMRAFAADGMQYAVLDVDTENPSGAHGLYASLGYEKVSGSRMYSIEL</sequence>
<dbReference type="AlphaFoldDB" id="A0A927G5V3"/>
<evidence type="ECO:0000313" key="5">
    <source>
        <dbReference type="Proteomes" id="UP000610846"/>
    </source>
</evidence>
<evidence type="ECO:0000313" key="4">
    <source>
        <dbReference type="EMBL" id="MBD8077591.1"/>
    </source>
</evidence>
<gene>
    <name evidence="4" type="ORF">IF651_00755</name>
</gene>
<dbReference type="PANTHER" id="PTHR43420:SF47">
    <property type="entry name" value="N-ACETYLTRANSFERASE DOMAIN-CONTAINING PROTEIN"/>
    <property type="match status" value="1"/>
</dbReference>
<dbReference type="SUPFAM" id="SSF55729">
    <property type="entry name" value="Acyl-CoA N-acyltransferases (Nat)"/>
    <property type="match status" value="2"/>
</dbReference>
<dbReference type="InterPro" id="IPR000182">
    <property type="entry name" value="GNAT_dom"/>
</dbReference>
<dbReference type="Pfam" id="PF00583">
    <property type="entry name" value="Acetyltransf_1"/>
    <property type="match status" value="1"/>
</dbReference>
<reference evidence="4" key="1">
    <citation type="journal article" date="2018" name="Curr. Microbiol.">
        <title>Cellulosimicrobium arenosum sp. nov., Isolated from Marine Sediment Sand.</title>
        <authorList>
            <person name="Oh M."/>
            <person name="Kim J.H."/>
            <person name="Yoon J.H."/>
            <person name="Schumann P."/>
            <person name="Kim W."/>
        </authorList>
    </citation>
    <scope>NUCLEOTIDE SEQUENCE</scope>
    <source>
        <strain evidence="4">KCTC 49039</strain>
    </source>
</reference>
<feature type="domain" description="N-acetyltransferase" evidence="3">
    <location>
        <begin position="25"/>
        <end position="195"/>
    </location>
</feature>
<dbReference type="PANTHER" id="PTHR43420">
    <property type="entry name" value="ACETYLTRANSFERASE"/>
    <property type="match status" value="1"/>
</dbReference>
<proteinExistence type="predicted"/>
<keyword evidence="2" id="KW-0012">Acyltransferase</keyword>
<keyword evidence="1" id="KW-0808">Transferase</keyword>
<evidence type="ECO:0000256" key="2">
    <source>
        <dbReference type="ARBA" id="ARBA00023315"/>
    </source>
</evidence>
<dbReference type="GO" id="GO:0016747">
    <property type="term" value="F:acyltransferase activity, transferring groups other than amino-acyl groups"/>
    <property type="evidence" value="ECO:0007669"/>
    <property type="project" value="InterPro"/>
</dbReference>
<dbReference type="PROSITE" id="PS51186">
    <property type="entry name" value="GNAT"/>
    <property type="match status" value="2"/>
</dbReference>
<dbReference type="Gene3D" id="3.40.630.30">
    <property type="match status" value="1"/>
</dbReference>
<name>A0A927G5V3_9MICO</name>
<comment type="caution">
    <text evidence="4">The sequence shown here is derived from an EMBL/GenBank/DDBJ whole genome shotgun (WGS) entry which is preliminary data.</text>
</comment>
<organism evidence="4 5">
    <name type="scientific">Cellulosimicrobium arenosum</name>
    <dbReference type="NCBI Taxonomy" id="2708133"/>
    <lineage>
        <taxon>Bacteria</taxon>
        <taxon>Bacillati</taxon>
        <taxon>Actinomycetota</taxon>
        <taxon>Actinomycetes</taxon>
        <taxon>Micrococcales</taxon>
        <taxon>Promicromonosporaceae</taxon>
        <taxon>Cellulosimicrobium</taxon>
    </lineage>
</organism>
<keyword evidence="5" id="KW-1185">Reference proteome</keyword>
<dbReference type="RefSeq" id="WP_191827179.1">
    <property type="nucleotide sequence ID" value="NZ_JACYHB010000001.1"/>
</dbReference>
<dbReference type="InterPro" id="IPR016181">
    <property type="entry name" value="Acyl_CoA_acyltransferase"/>
</dbReference>